<sequence length="563" mass="63070">MSVEEDTLRRLRNIDSWLTALQPDGHKYTEKGISTLQEYRPTYSNIGFPRAAIDNEHFDVVDYLSKKDVLVRELVFPLAALLESLNGLKWAKVQGMYQWGEDSCQHAVLGGSLEVLQWLREQTPPCPWDATLCIALAAQMKSFAIAEWVLGQDPSAGKTLCNVAAKAGFLDALAWARKHGLPWDEGVCTGAAMRGQFAALRWLRKRSPPCPWHPSLCAFFAAEEKQFEMAQWVLKKARSAAPSVCAYAACLGSMHVLEWARKRKLEWGNDACVTAAMYGQLDTLKWLRAHGCPWEAGRCAFEAINHGRLEEAEWIVEQEEDALADMCILAAMMGKLPPLVWASKRVPPSSWEKDVCLYAARAGSLKILTWARSQVPPSPWNPLRCIYGACARGHNEVADWVLKQEPMVRPFVCDIAAARGEVQALRWARSLDPPCPWDLERCLRSAALEGVSDQELLSILEAEPVVQLSREYCAEVAKEDRIHMLRFLLDRGCYRYVLRPGLNAGPLCARLARKMLVPLDKESTKRASDMFKRQVALSAGLQTYGIFGDVAEKIGLLAELSWL</sequence>
<proteinExistence type="predicted"/>
<evidence type="ECO:0000313" key="2">
    <source>
        <dbReference type="Proteomes" id="UP000054558"/>
    </source>
</evidence>
<dbReference type="AlphaFoldDB" id="A0A1Y1HNC0"/>
<dbReference type="OMA" id="WSEDAMD"/>
<dbReference type="InterPro" id="IPR052050">
    <property type="entry name" value="SecEffector_AnkRepeat"/>
</dbReference>
<dbReference type="Gene3D" id="1.25.40.20">
    <property type="entry name" value="Ankyrin repeat-containing domain"/>
    <property type="match status" value="1"/>
</dbReference>
<dbReference type="InterPro" id="IPR036770">
    <property type="entry name" value="Ankyrin_rpt-contain_sf"/>
</dbReference>
<dbReference type="SUPFAM" id="SSF140860">
    <property type="entry name" value="Pseudo ankyrin repeat-like"/>
    <property type="match status" value="1"/>
</dbReference>
<name>A0A1Y1HNC0_KLENI</name>
<dbReference type="Proteomes" id="UP000054558">
    <property type="component" value="Unassembled WGS sequence"/>
</dbReference>
<gene>
    <name evidence="1" type="ORF">KFL_000170250</name>
</gene>
<dbReference type="PANTHER" id="PTHR46586:SF3">
    <property type="entry name" value="ANKYRIN REPEAT-CONTAINING PROTEIN"/>
    <property type="match status" value="1"/>
</dbReference>
<dbReference type="SUPFAM" id="SSF48403">
    <property type="entry name" value="Ankyrin repeat"/>
    <property type="match status" value="1"/>
</dbReference>
<dbReference type="PANTHER" id="PTHR46586">
    <property type="entry name" value="ANKYRIN REPEAT-CONTAINING PROTEIN"/>
    <property type="match status" value="1"/>
</dbReference>
<evidence type="ECO:0008006" key="3">
    <source>
        <dbReference type="Google" id="ProtNLM"/>
    </source>
</evidence>
<accession>A0A1Y1HNC0</accession>
<keyword evidence="2" id="KW-1185">Reference proteome</keyword>
<protein>
    <recommendedName>
        <fullName evidence="3">Ankyrin repeat family protein</fullName>
    </recommendedName>
</protein>
<dbReference type="OrthoDB" id="530303at2759"/>
<dbReference type="EMBL" id="DF236966">
    <property type="protein sequence ID" value="GAQ78679.1"/>
    <property type="molecule type" value="Genomic_DNA"/>
</dbReference>
<dbReference type="STRING" id="105231.A0A1Y1HNC0"/>
<evidence type="ECO:0000313" key="1">
    <source>
        <dbReference type="EMBL" id="GAQ78679.1"/>
    </source>
</evidence>
<reference evidence="1 2" key="1">
    <citation type="journal article" date="2014" name="Nat. Commun.">
        <title>Klebsormidium flaccidum genome reveals primary factors for plant terrestrial adaptation.</title>
        <authorList>
            <person name="Hori K."/>
            <person name="Maruyama F."/>
            <person name="Fujisawa T."/>
            <person name="Togashi T."/>
            <person name="Yamamoto N."/>
            <person name="Seo M."/>
            <person name="Sato S."/>
            <person name="Yamada T."/>
            <person name="Mori H."/>
            <person name="Tajima N."/>
            <person name="Moriyama T."/>
            <person name="Ikeuchi M."/>
            <person name="Watanabe M."/>
            <person name="Wada H."/>
            <person name="Kobayashi K."/>
            <person name="Saito M."/>
            <person name="Masuda T."/>
            <person name="Sasaki-Sekimoto Y."/>
            <person name="Mashiguchi K."/>
            <person name="Awai K."/>
            <person name="Shimojima M."/>
            <person name="Masuda S."/>
            <person name="Iwai M."/>
            <person name="Nobusawa T."/>
            <person name="Narise T."/>
            <person name="Kondo S."/>
            <person name="Saito H."/>
            <person name="Sato R."/>
            <person name="Murakawa M."/>
            <person name="Ihara Y."/>
            <person name="Oshima-Yamada Y."/>
            <person name="Ohtaka K."/>
            <person name="Satoh M."/>
            <person name="Sonobe K."/>
            <person name="Ishii M."/>
            <person name="Ohtani R."/>
            <person name="Kanamori-Sato M."/>
            <person name="Honoki R."/>
            <person name="Miyazaki D."/>
            <person name="Mochizuki H."/>
            <person name="Umetsu J."/>
            <person name="Higashi K."/>
            <person name="Shibata D."/>
            <person name="Kamiya Y."/>
            <person name="Sato N."/>
            <person name="Nakamura Y."/>
            <person name="Tabata S."/>
            <person name="Ida S."/>
            <person name="Kurokawa K."/>
            <person name="Ohta H."/>
        </authorList>
    </citation>
    <scope>NUCLEOTIDE SEQUENCE [LARGE SCALE GENOMIC DNA]</scope>
    <source>
        <strain evidence="1 2">NIES-2285</strain>
    </source>
</reference>
<organism evidence="1 2">
    <name type="scientific">Klebsormidium nitens</name>
    <name type="common">Green alga</name>
    <name type="synonym">Ulothrix nitens</name>
    <dbReference type="NCBI Taxonomy" id="105231"/>
    <lineage>
        <taxon>Eukaryota</taxon>
        <taxon>Viridiplantae</taxon>
        <taxon>Streptophyta</taxon>
        <taxon>Klebsormidiophyceae</taxon>
        <taxon>Klebsormidiales</taxon>
        <taxon>Klebsormidiaceae</taxon>
        <taxon>Klebsormidium</taxon>
    </lineage>
</organism>